<evidence type="ECO:0000256" key="1">
    <source>
        <dbReference type="SAM" id="MobiDB-lite"/>
    </source>
</evidence>
<name>A0AB34IXW8_PRYPA</name>
<feature type="compositionally biased region" description="Basic and acidic residues" evidence="1">
    <location>
        <begin position="96"/>
        <end position="115"/>
    </location>
</feature>
<evidence type="ECO:0000313" key="3">
    <source>
        <dbReference type="Proteomes" id="UP001515480"/>
    </source>
</evidence>
<evidence type="ECO:0000313" key="2">
    <source>
        <dbReference type="EMBL" id="KAL1508792.1"/>
    </source>
</evidence>
<feature type="compositionally biased region" description="Low complexity" evidence="1">
    <location>
        <begin position="120"/>
        <end position="136"/>
    </location>
</feature>
<proteinExistence type="predicted"/>
<protein>
    <submittedName>
        <fullName evidence="2">Uncharacterized protein</fullName>
    </submittedName>
</protein>
<feature type="compositionally biased region" description="Polar residues" evidence="1">
    <location>
        <begin position="212"/>
        <end position="226"/>
    </location>
</feature>
<dbReference type="AlphaFoldDB" id="A0AB34IXW8"/>
<feature type="region of interest" description="Disordered" evidence="1">
    <location>
        <begin position="87"/>
        <end position="231"/>
    </location>
</feature>
<keyword evidence="3" id="KW-1185">Reference proteome</keyword>
<comment type="caution">
    <text evidence="2">The sequence shown here is derived from an EMBL/GenBank/DDBJ whole genome shotgun (WGS) entry which is preliminary data.</text>
</comment>
<feature type="compositionally biased region" description="Basic and acidic residues" evidence="1">
    <location>
        <begin position="150"/>
        <end position="179"/>
    </location>
</feature>
<sequence length="256" mass="27791">MPQPSPCSRNARTSRLSSGHYAPHPAIMLCDRPNTSPSRSSGALLVPSTRTSTSQMPLPAAAGGKRYAREMRELHENAHALLQAEADAAAAAIEAAAEREAEAARRKEAMRHHESIQQQASATESTGSASRAGGRAAHTEKSSGALAVEKSSERQRKETWSEGLPEEKWSEGLPEETRRGGHSVAGIRKPLEYACSPREARSSPASPRENQRTSQCSSVEQSTSGHTWRREKHSVYMLAAESRCRDSELVAIERVS</sequence>
<feature type="compositionally biased region" description="Polar residues" evidence="1">
    <location>
        <begin position="1"/>
        <end position="17"/>
    </location>
</feature>
<dbReference type="EMBL" id="JBGBPQ010000016">
    <property type="protein sequence ID" value="KAL1508792.1"/>
    <property type="molecule type" value="Genomic_DNA"/>
</dbReference>
<dbReference type="Proteomes" id="UP001515480">
    <property type="component" value="Unassembled WGS sequence"/>
</dbReference>
<feature type="region of interest" description="Disordered" evidence="1">
    <location>
        <begin position="1"/>
        <end position="65"/>
    </location>
</feature>
<reference evidence="2 3" key="1">
    <citation type="journal article" date="2024" name="Science">
        <title>Giant polyketide synthase enzymes in the biosynthesis of giant marine polyether toxins.</title>
        <authorList>
            <person name="Fallon T.R."/>
            <person name="Shende V.V."/>
            <person name="Wierzbicki I.H."/>
            <person name="Pendleton A.L."/>
            <person name="Watervoot N.F."/>
            <person name="Auber R.P."/>
            <person name="Gonzalez D.J."/>
            <person name="Wisecaver J.H."/>
            <person name="Moore B.S."/>
        </authorList>
    </citation>
    <scope>NUCLEOTIDE SEQUENCE [LARGE SCALE GENOMIC DNA]</scope>
    <source>
        <strain evidence="2 3">12B1</strain>
    </source>
</reference>
<organism evidence="2 3">
    <name type="scientific">Prymnesium parvum</name>
    <name type="common">Toxic golden alga</name>
    <dbReference type="NCBI Taxonomy" id="97485"/>
    <lineage>
        <taxon>Eukaryota</taxon>
        <taxon>Haptista</taxon>
        <taxon>Haptophyta</taxon>
        <taxon>Prymnesiophyceae</taxon>
        <taxon>Prymnesiales</taxon>
        <taxon>Prymnesiaceae</taxon>
        <taxon>Prymnesium</taxon>
    </lineage>
</organism>
<gene>
    <name evidence="2" type="ORF">AB1Y20_004887</name>
</gene>
<accession>A0AB34IXW8</accession>